<dbReference type="EMBL" id="AWWV01009834">
    <property type="protein sequence ID" value="OMO83773.1"/>
    <property type="molecule type" value="Genomic_DNA"/>
</dbReference>
<dbReference type="Proteomes" id="UP000188268">
    <property type="component" value="Unassembled WGS sequence"/>
</dbReference>
<sequence>MARKAETRWNPGEAVGSGCCSAMIGAASRSWVFRSGGAVGGKGENENRSVTVSISRSLYIHR</sequence>
<evidence type="ECO:0000313" key="1">
    <source>
        <dbReference type="EMBL" id="OMO83773.1"/>
    </source>
</evidence>
<protein>
    <submittedName>
        <fullName evidence="1">Uncharacterized protein</fullName>
    </submittedName>
</protein>
<proteinExistence type="predicted"/>
<reference evidence="1 2" key="1">
    <citation type="submission" date="2013-09" db="EMBL/GenBank/DDBJ databases">
        <title>Corchorus capsularis genome sequencing.</title>
        <authorList>
            <person name="Alam M."/>
            <person name="Haque M.S."/>
            <person name="Islam M.S."/>
            <person name="Emdad E.M."/>
            <person name="Islam M.M."/>
            <person name="Ahmed B."/>
            <person name="Halim A."/>
            <person name="Hossen Q.M.M."/>
            <person name="Hossain M.Z."/>
            <person name="Ahmed R."/>
            <person name="Khan M.M."/>
            <person name="Islam R."/>
            <person name="Rashid M.M."/>
            <person name="Khan S.A."/>
            <person name="Rahman M.S."/>
            <person name="Alam M."/>
        </authorList>
    </citation>
    <scope>NUCLEOTIDE SEQUENCE [LARGE SCALE GENOMIC DNA]</scope>
    <source>
        <strain evidence="2">cv. CVL-1</strain>
        <tissue evidence="1">Whole seedling</tissue>
    </source>
</reference>
<organism evidence="1 2">
    <name type="scientific">Corchorus capsularis</name>
    <name type="common">Jute</name>
    <dbReference type="NCBI Taxonomy" id="210143"/>
    <lineage>
        <taxon>Eukaryota</taxon>
        <taxon>Viridiplantae</taxon>
        <taxon>Streptophyta</taxon>
        <taxon>Embryophyta</taxon>
        <taxon>Tracheophyta</taxon>
        <taxon>Spermatophyta</taxon>
        <taxon>Magnoliopsida</taxon>
        <taxon>eudicotyledons</taxon>
        <taxon>Gunneridae</taxon>
        <taxon>Pentapetalae</taxon>
        <taxon>rosids</taxon>
        <taxon>malvids</taxon>
        <taxon>Malvales</taxon>
        <taxon>Malvaceae</taxon>
        <taxon>Grewioideae</taxon>
        <taxon>Apeibeae</taxon>
        <taxon>Corchorus</taxon>
    </lineage>
</organism>
<comment type="caution">
    <text evidence="1">The sequence shown here is derived from an EMBL/GenBank/DDBJ whole genome shotgun (WGS) entry which is preliminary data.</text>
</comment>
<gene>
    <name evidence="1" type="ORF">CCACVL1_11201</name>
</gene>
<accession>A0A1R3IMI6</accession>
<dbReference type="AlphaFoldDB" id="A0A1R3IMI6"/>
<keyword evidence="2" id="KW-1185">Reference proteome</keyword>
<name>A0A1R3IMI6_COCAP</name>
<evidence type="ECO:0000313" key="2">
    <source>
        <dbReference type="Proteomes" id="UP000188268"/>
    </source>
</evidence>
<dbReference type="Gramene" id="OMO83773">
    <property type="protein sequence ID" value="OMO83773"/>
    <property type="gene ID" value="CCACVL1_11201"/>
</dbReference>